<reference evidence="3 4" key="1">
    <citation type="submission" date="2021-05" db="EMBL/GenBank/DDBJ databases">
        <title>Mycobacterium acidophilum sp. nov., an extremely acid-tolerant member of the genus Mycobacterium.</title>
        <authorList>
            <person name="Xia J."/>
        </authorList>
    </citation>
    <scope>NUCLEOTIDE SEQUENCE [LARGE SCALE GENOMIC DNA]</scope>
    <source>
        <strain evidence="3 4">M1</strain>
    </source>
</reference>
<protein>
    <submittedName>
        <fullName evidence="3">Uncharacterized protein</fullName>
    </submittedName>
</protein>
<organism evidence="3 4">
    <name type="scientific">Mycolicibacter acidiphilus</name>
    <dbReference type="NCBI Taxonomy" id="2835306"/>
    <lineage>
        <taxon>Bacteria</taxon>
        <taxon>Bacillati</taxon>
        <taxon>Actinomycetota</taxon>
        <taxon>Actinomycetes</taxon>
        <taxon>Mycobacteriales</taxon>
        <taxon>Mycobacteriaceae</taxon>
        <taxon>Mycolicibacter</taxon>
    </lineage>
</organism>
<gene>
    <name evidence="3" type="ORF">KIH27_16235</name>
</gene>
<feature type="transmembrane region" description="Helical" evidence="2">
    <location>
        <begin position="70"/>
        <end position="98"/>
    </location>
</feature>
<dbReference type="EMBL" id="JAHCLR010000037">
    <property type="protein sequence ID" value="MBS9535137.1"/>
    <property type="molecule type" value="Genomic_DNA"/>
</dbReference>
<keyword evidence="4" id="KW-1185">Reference proteome</keyword>
<proteinExistence type="predicted"/>
<feature type="transmembrane region" description="Helical" evidence="2">
    <location>
        <begin position="197"/>
        <end position="218"/>
    </location>
</feature>
<evidence type="ECO:0000313" key="3">
    <source>
        <dbReference type="EMBL" id="MBS9535137.1"/>
    </source>
</evidence>
<evidence type="ECO:0000256" key="2">
    <source>
        <dbReference type="SAM" id="Phobius"/>
    </source>
</evidence>
<keyword evidence="2" id="KW-0812">Transmembrane</keyword>
<dbReference type="Proteomes" id="UP001519535">
    <property type="component" value="Unassembled WGS sequence"/>
</dbReference>
<name>A0ABS5RMA3_9MYCO</name>
<evidence type="ECO:0000313" key="4">
    <source>
        <dbReference type="Proteomes" id="UP001519535"/>
    </source>
</evidence>
<feature type="transmembrane region" description="Helical" evidence="2">
    <location>
        <begin position="104"/>
        <end position="123"/>
    </location>
</feature>
<comment type="caution">
    <text evidence="3">The sequence shown here is derived from an EMBL/GenBank/DDBJ whole genome shotgun (WGS) entry which is preliminary data.</text>
</comment>
<sequence>MGIIRRRRTVPEPTADGTAKPGVAARALSQVIERSARLQGPAVRSYVDRLRSGAPGARPAEIAARLEKHYLAAVAASGAAVGATAAVPAIGTLFALSAVAGETAVFLEATALFVLAVAEVHGIPATDRERRRALVLAVLVGDEGKGAMADLLGSGRTSGAWLAEGTAALPLPAVSQLNSRLLRYFVKRFTLRRGMLAFGKLLPVGLGAVIGAIGNRLMGKKIVRNARKAFGPAPDRWPVALRLLPALPDDDVRPVQPSA</sequence>
<evidence type="ECO:0000256" key="1">
    <source>
        <dbReference type="SAM" id="MobiDB-lite"/>
    </source>
</evidence>
<accession>A0ABS5RMA3</accession>
<keyword evidence="2" id="KW-1133">Transmembrane helix</keyword>
<keyword evidence="2" id="KW-0472">Membrane</keyword>
<feature type="region of interest" description="Disordered" evidence="1">
    <location>
        <begin position="1"/>
        <end position="20"/>
    </location>
</feature>
<dbReference type="RefSeq" id="WP_214093997.1">
    <property type="nucleotide sequence ID" value="NZ_JAHCLR010000037.1"/>
</dbReference>